<dbReference type="RefSeq" id="WP_073279002.1">
    <property type="nucleotide sequence ID" value="NZ_FRAC01000025.1"/>
</dbReference>
<keyword evidence="5" id="KW-1185">Reference proteome</keyword>
<dbReference type="InterPro" id="IPR011992">
    <property type="entry name" value="EF-hand-dom_pair"/>
</dbReference>
<feature type="region of interest" description="Disordered" evidence="1">
    <location>
        <begin position="31"/>
        <end position="64"/>
    </location>
</feature>
<keyword evidence="2" id="KW-0472">Membrane</keyword>
<dbReference type="EMBL" id="FRAC01000025">
    <property type="protein sequence ID" value="SHL17738.1"/>
    <property type="molecule type" value="Genomic_DNA"/>
</dbReference>
<accession>A0A1M6YHP7</accession>
<protein>
    <submittedName>
        <fullName evidence="4">Zinc-ribbon domain-containing protein</fullName>
    </submittedName>
</protein>
<dbReference type="Proteomes" id="UP000184386">
    <property type="component" value="Unassembled WGS sequence"/>
</dbReference>
<dbReference type="STRING" id="1121322.SAMN02745136_04273"/>
<evidence type="ECO:0000256" key="1">
    <source>
        <dbReference type="SAM" id="MobiDB-lite"/>
    </source>
</evidence>
<dbReference type="InterPro" id="IPR002048">
    <property type="entry name" value="EF_hand_dom"/>
</dbReference>
<feature type="domain" description="EF-hand" evidence="3">
    <location>
        <begin position="124"/>
        <end position="159"/>
    </location>
</feature>
<dbReference type="GO" id="GO:0005509">
    <property type="term" value="F:calcium ion binding"/>
    <property type="evidence" value="ECO:0007669"/>
    <property type="project" value="InterPro"/>
</dbReference>
<proteinExistence type="predicted"/>
<dbReference type="PROSITE" id="PS50222">
    <property type="entry name" value="EF_HAND_2"/>
    <property type="match status" value="1"/>
</dbReference>
<reference evidence="4 5" key="1">
    <citation type="submission" date="2016-11" db="EMBL/GenBank/DDBJ databases">
        <authorList>
            <person name="Jaros S."/>
            <person name="Januszkiewicz K."/>
            <person name="Wedrychowicz H."/>
        </authorList>
    </citation>
    <scope>NUCLEOTIDE SEQUENCE [LARGE SCALE GENOMIC DNA]</scope>
    <source>
        <strain evidence="4 5">DSM 15929</strain>
    </source>
</reference>
<dbReference type="OrthoDB" id="2029546at2"/>
<evidence type="ECO:0000256" key="2">
    <source>
        <dbReference type="SAM" id="Phobius"/>
    </source>
</evidence>
<organism evidence="4 5">
    <name type="scientific">Anaerocolumna jejuensis DSM 15929</name>
    <dbReference type="NCBI Taxonomy" id="1121322"/>
    <lineage>
        <taxon>Bacteria</taxon>
        <taxon>Bacillati</taxon>
        <taxon>Bacillota</taxon>
        <taxon>Clostridia</taxon>
        <taxon>Lachnospirales</taxon>
        <taxon>Lachnospiraceae</taxon>
        <taxon>Anaerocolumna</taxon>
    </lineage>
</organism>
<evidence type="ECO:0000259" key="3">
    <source>
        <dbReference type="PROSITE" id="PS50222"/>
    </source>
</evidence>
<dbReference type="AlphaFoldDB" id="A0A1M6YHP7"/>
<sequence>MYCEECGTKNVEGAKFCEACGAKMAIPAPKITVTEQKRAEQKTTEPEKSELPKTEPTKAEPVRTEPVNAVANTKQVPAKPPMKTWQKAAIVCAIGIIILIFAAFKMGQSYYSPEKVTKRYMSSVQKEDWKEAFSYLDIKKSKFINVNSFKEALSSELGYEKVKNFKVLQGIEKAGRTDKDSIGLTRNMKVYYISDNSSEQQDITVKLVKLKKKEFLVFNKWKVSPETLQVSDYSIAAPSGTELLVDGQKISAKNIESTEDGIDYYTIKSMLKGKHKVKITSPYIEDAEEEVYPEDGGYEDSLVNEITIKPDIVKGLIKQAEEDYTAIYKAAFEKKDFDSIKALFSSDKEVQSRIRQNYESLLGDMEHEDGTSITKLTLHDFSGEQEYVLYSSIFLQTFSMKVTCDYDYTSKNWWTGELEDQSDSNEDSYEVTYQLEGDKWVIASIYLNSIYYY</sequence>
<dbReference type="InterPro" id="IPR026870">
    <property type="entry name" value="Zinc_ribbon_dom"/>
</dbReference>
<feature type="compositionally biased region" description="Basic and acidic residues" evidence="1">
    <location>
        <begin position="35"/>
        <end position="63"/>
    </location>
</feature>
<keyword evidence="2" id="KW-1133">Transmembrane helix</keyword>
<gene>
    <name evidence="4" type="ORF">SAMN02745136_04273</name>
</gene>
<name>A0A1M6YHP7_9FIRM</name>
<evidence type="ECO:0000313" key="4">
    <source>
        <dbReference type="EMBL" id="SHL17738.1"/>
    </source>
</evidence>
<dbReference type="SUPFAM" id="SSF47473">
    <property type="entry name" value="EF-hand"/>
    <property type="match status" value="1"/>
</dbReference>
<dbReference type="Pfam" id="PF13240">
    <property type="entry name" value="Zn_Ribbon_1"/>
    <property type="match status" value="1"/>
</dbReference>
<evidence type="ECO:0000313" key="5">
    <source>
        <dbReference type="Proteomes" id="UP000184386"/>
    </source>
</evidence>
<keyword evidence="2" id="KW-0812">Transmembrane</keyword>
<feature type="transmembrane region" description="Helical" evidence="2">
    <location>
        <begin position="88"/>
        <end position="107"/>
    </location>
</feature>